<name>A0A1E5Q7N9_9PROT</name>
<evidence type="ECO:0000256" key="8">
    <source>
        <dbReference type="ARBA" id="ARBA00023004"/>
    </source>
</evidence>
<dbReference type="SUPFAM" id="SSF47188">
    <property type="entry name" value="Hemerythrin-like"/>
    <property type="match status" value="1"/>
</dbReference>
<dbReference type="InterPro" id="IPR012312">
    <property type="entry name" value="Hemerythrin-like"/>
</dbReference>
<evidence type="ECO:0000256" key="3">
    <source>
        <dbReference type="ARBA" id="ARBA00012438"/>
    </source>
</evidence>
<dbReference type="PROSITE" id="PS50109">
    <property type="entry name" value="HIS_KIN"/>
    <property type="match status" value="1"/>
</dbReference>
<dbReference type="InterPro" id="IPR036890">
    <property type="entry name" value="HATPase_C_sf"/>
</dbReference>
<dbReference type="Pfam" id="PF00512">
    <property type="entry name" value="HisKA"/>
    <property type="match status" value="1"/>
</dbReference>
<keyword evidence="11" id="KW-0812">Transmembrane</keyword>
<dbReference type="InterPro" id="IPR050736">
    <property type="entry name" value="Sensor_HK_Regulatory"/>
</dbReference>
<comment type="similarity">
    <text evidence="2">Belongs to the hemerythrin family.</text>
</comment>
<feature type="domain" description="Histidine kinase" evidence="12">
    <location>
        <begin position="103"/>
        <end position="324"/>
    </location>
</feature>
<dbReference type="InterPro" id="IPR005467">
    <property type="entry name" value="His_kinase_dom"/>
</dbReference>
<dbReference type="InterPro" id="IPR003594">
    <property type="entry name" value="HATPase_dom"/>
</dbReference>
<comment type="caution">
    <text evidence="13">The sequence shown here is derived from an EMBL/GenBank/DDBJ whole genome shotgun (WGS) entry which is preliminary data.</text>
</comment>
<gene>
    <name evidence="13" type="ORF">BEN30_09765</name>
</gene>
<dbReference type="STRING" id="28181.BEN30_09765"/>
<dbReference type="Gene3D" id="1.20.120.50">
    <property type="entry name" value="Hemerythrin-like"/>
    <property type="match status" value="1"/>
</dbReference>
<keyword evidence="8" id="KW-0408">Iron</keyword>
<evidence type="ECO:0000256" key="2">
    <source>
        <dbReference type="ARBA" id="ARBA00010587"/>
    </source>
</evidence>
<dbReference type="Gene3D" id="3.30.565.10">
    <property type="entry name" value="Histidine kinase-like ATPase, C-terminal domain"/>
    <property type="match status" value="1"/>
</dbReference>
<evidence type="ECO:0000256" key="9">
    <source>
        <dbReference type="ARBA" id="ARBA00023012"/>
    </source>
</evidence>
<feature type="transmembrane region" description="Helical" evidence="11">
    <location>
        <begin position="12"/>
        <end position="33"/>
    </location>
</feature>
<evidence type="ECO:0000259" key="12">
    <source>
        <dbReference type="PROSITE" id="PS50109"/>
    </source>
</evidence>
<dbReference type="Pfam" id="PF02518">
    <property type="entry name" value="HATPase_c"/>
    <property type="match status" value="1"/>
</dbReference>
<evidence type="ECO:0000313" key="13">
    <source>
        <dbReference type="EMBL" id="OEJ67058.1"/>
    </source>
</evidence>
<keyword evidence="14" id="KW-1185">Reference proteome</keyword>
<dbReference type="InterPro" id="IPR035938">
    <property type="entry name" value="Hemerythrin-like_sf"/>
</dbReference>
<dbReference type="PRINTS" id="PR00344">
    <property type="entry name" value="BCTRLSENSOR"/>
</dbReference>
<dbReference type="GO" id="GO:0000155">
    <property type="term" value="F:phosphorelay sensor kinase activity"/>
    <property type="evidence" value="ECO:0007669"/>
    <property type="project" value="InterPro"/>
</dbReference>
<dbReference type="InterPro" id="IPR003661">
    <property type="entry name" value="HisK_dim/P_dom"/>
</dbReference>
<dbReference type="InterPro" id="IPR016131">
    <property type="entry name" value="Haemerythrin_Fe_BS"/>
</dbReference>
<protein>
    <recommendedName>
        <fullName evidence="3">histidine kinase</fullName>
        <ecNumber evidence="3">2.7.13.3</ecNumber>
    </recommendedName>
</protein>
<keyword evidence="10" id="KW-0175">Coiled coil</keyword>
<dbReference type="NCBIfam" id="NF033749">
    <property type="entry name" value="bact_hemeryth"/>
    <property type="match status" value="1"/>
</dbReference>
<evidence type="ECO:0000256" key="10">
    <source>
        <dbReference type="SAM" id="Coils"/>
    </source>
</evidence>
<organism evidence="13 14">
    <name type="scientific">Magnetovibrio blakemorei</name>
    <dbReference type="NCBI Taxonomy" id="28181"/>
    <lineage>
        <taxon>Bacteria</taxon>
        <taxon>Pseudomonadati</taxon>
        <taxon>Pseudomonadota</taxon>
        <taxon>Alphaproteobacteria</taxon>
        <taxon>Rhodospirillales</taxon>
        <taxon>Magnetovibrionaceae</taxon>
        <taxon>Magnetovibrio</taxon>
    </lineage>
</organism>
<dbReference type="PANTHER" id="PTHR43711">
    <property type="entry name" value="TWO-COMPONENT HISTIDINE KINASE"/>
    <property type="match status" value="1"/>
</dbReference>
<dbReference type="CDD" id="cd12107">
    <property type="entry name" value="Hemerythrin"/>
    <property type="match status" value="1"/>
</dbReference>
<keyword evidence="7" id="KW-0418">Kinase</keyword>
<dbReference type="SUPFAM" id="SSF47384">
    <property type="entry name" value="Homodimeric domain of signal transducing histidine kinase"/>
    <property type="match status" value="1"/>
</dbReference>
<dbReference type="AlphaFoldDB" id="A0A1E5Q7N9"/>
<keyword evidence="9" id="KW-0902">Two-component regulatory system</keyword>
<proteinExistence type="inferred from homology"/>
<dbReference type="SMART" id="SM00387">
    <property type="entry name" value="HATPase_c"/>
    <property type="match status" value="1"/>
</dbReference>
<keyword evidence="11" id="KW-1133">Transmembrane helix</keyword>
<dbReference type="CDD" id="cd00082">
    <property type="entry name" value="HisKA"/>
    <property type="match status" value="1"/>
</dbReference>
<evidence type="ECO:0000256" key="6">
    <source>
        <dbReference type="ARBA" id="ARBA00022723"/>
    </source>
</evidence>
<keyword evidence="5" id="KW-0808">Transferase</keyword>
<dbReference type="SUPFAM" id="SSF55874">
    <property type="entry name" value="ATPase domain of HSP90 chaperone/DNA topoisomerase II/histidine kinase"/>
    <property type="match status" value="1"/>
</dbReference>
<feature type="transmembrane region" description="Helical" evidence="11">
    <location>
        <begin position="45"/>
        <end position="62"/>
    </location>
</feature>
<dbReference type="InterPro" id="IPR036097">
    <property type="entry name" value="HisK_dim/P_sf"/>
</dbReference>
<dbReference type="NCBIfam" id="TIGR02481">
    <property type="entry name" value="hemeryth_dom"/>
    <property type="match status" value="1"/>
</dbReference>
<sequence>MKTQFSPIRIAAVYAFFGVIWILFSDATLHALAQNSELESYLQTVKGWAFIFITAGLVYGLTHQMAKALNNKIAAQKHAEEQLQAALIEAERANQAKSEFLASMSHELRTPLNAVIGFAQLMQLDPNIQPSSTQHQNLEYILEGGNQLLELVNKILDLARIEAAQLDLHLNNVNANEIVTQCVHMTASLRALRNIKVIDHFSSGAPVFLFTDPMFFKQILINILFNAVEYNKENGAIIIEGRMLDYGYLRLSITDTGDGIAEIDQPGVFDLFRRLDTDPMIAKDGTGVGLTVSKMLVDRLAGRIGLKSEQGSGATFWVDLPLSENDDVLIWTNAIRVGVDILDKDHQVLVTLLNRIMLRTADDADVDDVITQLLDYTHYHFNREEAILRTAKFPGLQTHCALHKRLIRDLNFHHQAWLHQRSQKNLIELRKFMKGWLFNHILNEDKKYASFAKGKDLEFYQTLKDLGLEKDHVFAKSFNSV</sequence>
<dbReference type="PANTHER" id="PTHR43711:SF26">
    <property type="entry name" value="SENSOR HISTIDINE KINASE RCSC"/>
    <property type="match status" value="1"/>
</dbReference>
<dbReference type="InterPro" id="IPR004358">
    <property type="entry name" value="Sig_transdc_His_kin-like_C"/>
</dbReference>
<dbReference type="EMBL" id="MCGG01000025">
    <property type="protein sequence ID" value="OEJ67058.1"/>
    <property type="molecule type" value="Genomic_DNA"/>
</dbReference>
<reference evidence="14" key="1">
    <citation type="submission" date="2016-07" db="EMBL/GenBank/DDBJ databases">
        <authorList>
            <person name="Florea S."/>
            <person name="Webb J.S."/>
            <person name="Jaromczyk J."/>
            <person name="Schardl C.L."/>
        </authorList>
    </citation>
    <scope>NUCLEOTIDE SEQUENCE [LARGE SCALE GENOMIC DNA]</scope>
    <source>
        <strain evidence="14">MV-1</strain>
    </source>
</reference>
<evidence type="ECO:0000256" key="7">
    <source>
        <dbReference type="ARBA" id="ARBA00022777"/>
    </source>
</evidence>
<dbReference type="EC" id="2.7.13.3" evidence="3"/>
<accession>A0A1E5Q7N9</accession>
<dbReference type="InterPro" id="IPR012827">
    <property type="entry name" value="Hemerythrin_metal-bd"/>
</dbReference>
<dbReference type="Gene3D" id="1.10.287.130">
    <property type="match status" value="1"/>
</dbReference>
<evidence type="ECO:0000256" key="4">
    <source>
        <dbReference type="ARBA" id="ARBA00022553"/>
    </source>
</evidence>
<evidence type="ECO:0000256" key="11">
    <source>
        <dbReference type="SAM" id="Phobius"/>
    </source>
</evidence>
<keyword evidence="11" id="KW-0472">Membrane</keyword>
<evidence type="ECO:0000313" key="14">
    <source>
        <dbReference type="Proteomes" id="UP000095347"/>
    </source>
</evidence>
<dbReference type="OrthoDB" id="9809766at2"/>
<dbReference type="Pfam" id="PF01814">
    <property type="entry name" value="Hemerythrin"/>
    <property type="match status" value="1"/>
</dbReference>
<evidence type="ECO:0000256" key="1">
    <source>
        <dbReference type="ARBA" id="ARBA00000085"/>
    </source>
</evidence>
<keyword evidence="4" id="KW-0597">Phosphoprotein</keyword>
<dbReference type="SMART" id="SM00388">
    <property type="entry name" value="HisKA"/>
    <property type="match status" value="1"/>
</dbReference>
<comment type="catalytic activity">
    <reaction evidence="1">
        <text>ATP + protein L-histidine = ADP + protein N-phospho-L-histidine.</text>
        <dbReference type="EC" id="2.7.13.3"/>
    </reaction>
</comment>
<dbReference type="Proteomes" id="UP000095347">
    <property type="component" value="Unassembled WGS sequence"/>
</dbReference>
<dbReference type="PROSITE" id="PS00550">
    <property type="entry name" value="HEMERYTHRINS"/>
    <property type="match status" value="1"/>
</dbReference>
<evidence type="ECO:0000256" key="5">
    <source>
        <dbReference type="ARBA" id="ARBA00022679"/>
    </source>
</evidence>
<keyword evidence="6" id="KW-0479">Metal-binding</keyword>
<dbReference type="GO" id="GO:0046872">
    <property type="term" value="F:metal ion binding"/>
    <property type="evidence" value="ECO:0007669"/>
    <property type="project" value="UniProtKB-KW"/>
</dbReference>
<dbReference type="RefSeq" id="WP_069957888.1">
    <property type="nucleotide sequence ID" value="NZ_MCGG01000025.1"/>
</dbReference>
<feature type="coiled-coil region" evidence="10">
    <location>
        <begin position="66"/>
        <end position="96"/>
    </location>
</feature>